<evidence type="ECO:0000256" key="9">
    <source>
        <dbReference type="ARBA" id="ARBA00034617"/>
    </source>
</evidence>
<dbReference type="FunFam" id="3.40.50.300:FF:001389">
    <property type="entry name" value="ATP-dependent DNA helicase RecQ"/>
    <property type="match status" value="1"/>
</dbReference>
<name>A0A3E2NWW1_9SPHI</name>
<dbReference type="GO" id="GO:0046872">
    <property type="term" value="F:metal ion binding"/>
    <property type="evidence" value="ECO:0007669"/>
    <property type="project" value="UniProtKB-KW"/>
</dbReference>
<keyword evidence="8" id="KW-0413">Isomerase</keyword>
<dbReference type="Pfam" id="PF00270">
    <property type="entry name" value="DEAD"/>
    <property type="match status" value="1"/>
</dbReference>
<dbReference type="PANTHER" id="PTHR13710">
    <property type="entry name" value="DNA HELICASE RECQ FAMILY MEMBER"/>
    <property type="match status" value="1"/>
</dbReference>
<dbReference type="EC" id="5.6.2.4" evidence="10"/>
<accession>A0A3E2NWW1</accession>
<evidence type="ECO:0000256" key="2">
    <source>
        <dbReference type="ARBA" id="ARBA00022723"/>
    </source>
</evidence>
<dbReference type="GO" id="GO:0043590">
    <property type="term" value="C:bacterial nucleoid"/>
    <property type="evidence" value="ECO:0007669"/>
    <property type="project" value="TreeGrafter"/>
</dbReference>
<dbReference type="AlphaFoldDB" id="A0A3E2NWW1"/>
<evidence type="ECO:0000256" key="5">
    <source>
        <dbReference type="ARBA" id="ARBA00022806"/>
    </source>
</evidence>
<evidence type="ECO:0000313" key="15">
    <source>
        <dbReference type="EMBL" id="RFZ85504.1"/>
    </source>
</evidence>
<dbReference type="Gene3D" id="3.40.50.300">
    <property type="entry name" value="P-loop containing nucleotide triphosphate hydrolases"/>
    <property type="match status" value="2"/>
</dbReference>
<dbReference type="SMART" id="SM00487">
    <property type="entry name" value="DEXDc"/>
    <property type="match status" value="1"/>
</dbReference>
<dbReference type="OrthoDB" id="9763310at2"/>
<dbReference type="Pfam" id="PF16124">
    <property type="entry name" value="RecQ_Zn_bind"/>
    <property type="match status" value="1"/>
</dbReference>
<dbReference type="Proteomes" id="UP000260823">
    <property type="component" value="Unassembled WGS sequence"/>
</dbReference>
<dbReference type="PROSITE" id="PS51194">
    <property type="entry name" value="HELICASE_CTER"/>
    <property type="match status" value="1"/>
</dbReference>
<dbReference type="InterPro" id="IPR032284">
    <property type="entry name" value="RecQ_Zn-bd"/>
</dbReference>
<evidence type="ECO:0000256" key="1">
    <source>
        <dbReference type="ARBA" id="ARBA00005446"/>
    </source>
</evidence>
<dbReference type="PROSITE" id="PS51192">
    <property type="entry name" value="HELICASE_ATP_BIND_1"/>
    <property type="match status" value="1"/>
</dbReference>
<dbReference type="CDD" id="cd17920">
    <property type="entry name" value="DEXHc_RecQ"/>
    <property type="match status" value="1"/>
</dbReference>
<dbReference type="GO" id="GO:0030894">
    <property type="term" value="C:replisome"/>
    <property type="evidence" value="ECO:0007669"/>
    <property type="project" value="TreeGrafter"/>
</dbReference>
<evidence type="ECO:0000256" key="3">
    <source>
        <dbReference type="ARBA" id="ARBA00022741"/>
    </source>
</evidence>
<dbReference type="EMBL" id="QWDE01000001">
    <property type="protein sequence ID" value="RFZ85504.1"/>
    <property type="molecule type" value="Genomic_DNA"/>
</dbReference>
<feature type="domain" description="Helicase ATP-binding" evidence="13">
    <location>
        <begin position="24"/>
        <end position="192"/>
    </location>
</feature>
<evidence type="ECO:0000256" key="11">
    <source>
        <dbReference type="ARBA" id="ARBA00044535"/>
    </source>
</evidence>
<dbReference type="PANTHER" id="PTHR13710:SF105">
    <property type="entry name" value="ATP-DEPENDENT DNA HELICASE Q1"/>
    <property type="match status" value="1"/>
</dbReference>
<comment type="catalytic activity">
    <reaction evidence="9">
        <text>Couples ATP hydrolysis with the unwinding of duplex DNA by translocating in the 3'-5' direction.</text>
        <dbReference type="EC" id="5.6.2.4"/>
    </reaction>
</comment>
<dbReference type="GO" id="GO:0003677">
    <property type="term" value="F:DNA binding"/>
    <property type="evidence" value="ECO:0007669"/>
    <property type="project" value="UniProtKB-KW"/>
</dbReference>
<dbReference type="GO" id="GO:0005524">
    <property type="term" value="F:ATP binding"/>
    <property type="evidence" value="ECO:0007669"/>
    <property type="project" value="UniProtKB-KW"/>
</dbReference>
<keyword evidence="5 15" id="KW-0347">Helicase</keyword>
<sequence>MTPRELLKQFWGHDNFRPMQEEIITSVLNGKDVLALLPTGGGKSVCFQIPALAKEGICIVVSPLIALMKDQVENLKAKGIDAISIVSGMSRREVDLALDNCVYGYTKFLYLSPERLMSELVRERIRYMKVNLFAIDEAHCISQWGYDFRPPYLHIADMRELHPNVPVLALTATATATVKEDIREKLLFKPGSELYQQSFARRNISYVVQDTENKQRKLLDVAHGVKGSGIVYVRTRRETAEIAKFYNDNNIKADYYHAGLSADERAEKQEAWKNNRNRIIVATNAFGMGIDKPDVRFVIHNEMPDSLEAYYQEAGRGGRDEQKAYAVLLYNNTDRIKHQHRYEQNFPAVEEIKQVYHQLGNYCQVAYDAGEGASFDLDLADFCARFKLDALRTLNALKVLEQDEYVSFNESVYLPSRFRFEVLNEELYNFQIQNPAWDPFIKTLLRSYGGAFENYVPMKEFDVARRSGTSTQQVIEALKQLHGVGLLSYLPQTDKPQLTWLKPRQQIKNLYINKVDIDNRKAAYREKMEAVFAYAGHRRCRSQMLLTYFDEQNPPKCGVCDVCLDEKRRKNADEIGENITSEIVQALSVEAVTLDELIGHLKLGTEKEKIETIRGLLDAGKIKTDGERYYL</sequence>
<comment type="caution">
    <text evidence="15">The sequence shown here is derived from an EMBL/GenBank/DDBJ whole genome shotgun (WGS) entry which is preliminary data.</text>
</comment>
<dbReference type="InterPro" id="IPR004589">
    <property type="entry name" value="DNA_helicase_ATP-dep_RecQ"/>
</dbReference>
<dbReference type="GO" id="GO:0006310">
    <property type="term" value="P:DNA recombination"/>
    <property type="evidence" value="ECO:0007669"/>
    <property type="project" value="InterPro"/>
</dbReference>
<comment type="similarity">
    <text evidence="1">Belongs to the helicase family. RecQ subfamily.</text>
</comment>
<keyword evidence="7" id="KW-0238">DNA-binding</keyword>
<keyword evidence="16" id="KW-1185">Reference proteome</keyword>
<dbReference type="RefSeq" id="WP_117382403.1">
    <property type="nucleotide sequence ID" value="NZ_QWDE01000001.1"/>
</dbReference>
<evidence type="ECO:0000259" key="13">
    <source>
        <dbReference type="PROSITE" id="PS51192"/>
    </source>
</evidence>
<dbReference type="Gene3D" id="1.10.10.10">
    <property type="entry name" value="Winged helix-like DNA-binding domain superfamily/Winged helix DNA-binding domain"/>
    <property type="match status" value="1"/>
</dbReference>
<gene>
    <name evidence="15" type="ORF">DYU05_07870</name>
</gene>
<feature type="domain" description="Helicase C-terminal" evidence="14">
    <location>
        <begin position="217"/>
        <end position="360"/>
    </location>
</feature>
<evidence type="ECO:0000256" key="8">
    <source>
        <dbReference type="ARBA" id="ARBA00023235"/>
    </source>
</evidence>
<dbReference type="InterPro" id="IPR011545">
    <property type="entry name" value="DEAD/DEAH_box_helicase_dom"/>
</dbReference>
<dbReference type="InterPro" id="IPR036388">
    <property type="entry name" value="WH-like_DNA-bd_sf"/>
</dbReference>
<dbReference type="InterPro" id="IPR027417">
    <property type="entry name" value="P-loop_NTPase"/>
</dbReference>
<dbReference type="GO" id="GO:0016787">
    <property type="term" value="F:hydrolase activity"/>
    <property type="evidence" value="ECO:0007669"/>
    <property type="project" value="UniProtKB-KW"/>
</dbReference>
<dbReference type="Pfam" id="PF00271">
    <property type="entry name" value="Helicase_C"/>
    <property type="match status" value="1"/>
</dbReference>
<dbReference type="GO" id="GO:0043138">
    <property type="term" value="F:3'-5' DNA helicase activity"/>
    <property type="evidence" value="ECO:0007669"/>
    <property type="project" value="UniProtKB-EC"/>
</dbReference>
<keyword evidence="2" id="KW-0479">Metal-binding</keyword>
<evidence type="ECO:0000259" key="14">
    <source>
        <dbReference type="PROSITE" id="PS51194"/>
    </source>
</evidence>
<protein>
    <recommendedName>
        <fullName evidence="11">ATP-dependent DNA helicase RecQ</fullName>
        <ecNumber evidence="10">5.6.2.4</ecNumber>
    </recommendedName>
    <alternativeName>
        <fullName evidence="12">DNA 3'-5' helicase RecQ</fullName>
    </alternativeName>
</protein>
<keyword evidence="3" id="KW-0547">Nucleotide-binding</keyword>
<keyword evidence="4" id="KW-0378">Hydrolase</keyword>
<dbReference type="SMART" id="SM00490">
    <property type="entry name" value="HELICc"/>
    <property type="match status" value="1"/>
</dbReference>
<evidence type="ECO:0000313" key="16">
    <source>
        <dbReference type="Proteomes" id="UP000260823"/>
    </source>
</evidence>
<dbReference type="GO" id="GO:0009378">
    <property type="term" value="F:four-way junction helicase activity"/>
    <property type="evidence" value="ECO:0007669"/>
    <property type="project" value="TreeGrafter"/>
</dbReference>
<keyword evidence="6" id="KW-0067">ATP-binding</keyword>
<reference evidence="15 16" key="1">
    <citation type="submission" date="2018-08" db="EMBL/GenBank/DDBJ databases">
        <title>Mucilaginibacter terrae sp. nov., isolated from manganese diggings.</title>
        <authorList>
            <person name="Huang Y."/>
            <person name="Zhou Z."/>
        </authorList>
    </citation>
    <scope>NUCLEOTIDE SEQUENCE [LARGE SCALE GENOMIC DNA]</scope>
    <source>
        <strain evidence="15 16">ZH6</strain>
    </source>
</reference>
<dbReference type="SUPFAM" id="SSF52540">
    <property type="entry name" value="P-loop containing nucleoside triphosphate hydrolases"/>
    <property type="match status" value="1"/>
</dbReference>
<dbReference type="GO" id="GO:0005737">
    <property type="term" value="C:cytoplasm"/>
    <property type="evidence" value="ECO:0007669"/>
    <property type="project" value="TreeGrafter"/>
</dbReference>
<dbReference type="NCBIfam" id="TIGR00614">
    <property type="entry name" value="recQ_fam"/>
    <property type="match status" value="1"/>
</dbReference>
<proteinExistence type="inferred from homology"/>
<dbReference type="InterPro" id="IPR014001">
    <property type="entry name" value="Helicase_ATP-bd"/>
</dbReference>
<dbReference type="GO" id="GO:0006281">
    <property type="term" value="P:DNA repair"/>
    <property type="evidence" value="ECO:0007669"/>
    <property type="project" value="TreeGrafter"/>
</dbReference>
<evidence type="ECO:0000256" key="4">
    <source>
        <dbReference type="ARBA" id="ARBA00022801"/>
    </source>
</evidence>
<evidence type="ECO:0000256" key="6">
    <source>
        <dbReference type="ARBA" id="ARBA00022840"/>
    </source>
</evidence>
<evidence type="ECO:0000256" key="10">
    <source>
        <dbReference type="ARBA" id="ARBA00034808"/>
    </source>
</evidence>
<organism evidence="15 16">
    <name type="scientific">Mucilaginibacter terrenus</name>
    <dbReference type="NCBI Taxonomy" id="2482727"/>
    <lineage>
        <taxon>Bacteria</taxon>
        <taxon>Pseudomonadati</taxon>
        <taxon>Bacteroidota</taxon>
        <taxon>Sphingobacteriia</taxon>
        <taxon>Sphingobacteriales</taxon>
        <taxon>Sphingobacteriaceae</taxon>
        <taxon>Mucilaginibacter</taxon>
    </lineage>
</organism>
<evidence type="ECO:0000256" key="12">
    <source>
        <dbReference type="ARBA" id="ARBA00044550"/>
    </source>
</evidence>
<evidence type="ECO:0000256" key="7">
    <source>
        <dbReference type="ARBA" id="ARBA00023125"/>
    </source>
</evidence>
<dbReference type="InterPro" id="IPR001650">
    <property type="entry name" value="Helicase_C-like"/>
</dbReference>